<proteinExistence type="predicted"/>
<reference evidence="2 3" key="1">
    <citation type="submission" date="2020-12" db="EMBL/GenBank/DDBJ databases">
        <title>Enhanced detection system for hospital associated transmission using whole genome sequencing surveillance.</title>
        <authorList>
            <person name="Harrison L.H."/>
            <person name="Van Tyne D."/>
            <person name="Marsh J.W."/>
            <person name="Griffith M.P."/>
            <person name="Snyder D.J."/>
            <person name="Cooper V.S."/>
            <person name="Mustapha M."/>
        </authorList>
    </citation>
    <scope>NUCLEOTIDE SEQUENCE [LARGE SCALE GENOMIC DNA]</scope>
    <source>
        <strain evidence="2 3">PR00195</strain>
    </source>
</reference>
<evidence type="ECO:0000256" key="1">
    <source>
        <dbReference type="SAM" id="Phobius"/>
    </source>
</evidence>
<keyword evidence="1" id="KW-0812">Transmembrane</keyword>
<dbReference type="RefSeq" id="WP_109847408.1">
    <property type="nucleotide sequence ID" value="NZ_CAXOKO010000011.1"/>
</dbReference>
<protein>
    <submittedName>
        <fullName evidence="2">Uncharacterized protein</fullName>
    </submittedName>
</protein>
<keyword evidence="1" id="KW-0472">Membrane</keyword>
<dbReference type="EMBL" id="JAEKCB010000001">
    <property type="protein sequence ID" value="MBJ2116551.1"/>
    <property type="molecule type" value="Genomic_DNA"/>
</dbReference>
<keyword evidence="3" id="KW-1185">Reference proteome</keyword>
<organism evidence="2 3">
    <name type="scientific">Proteus penneri</name>
    <dbReference type="NCBI Taxonomy" id="102862"/>
    <lineage>
        <taxon>Bacteria</taxon>
        <taxon>Pseudomonadati</taxon>
        <taxon>Pseudomonadota</taxon>
        <taxon>Gammaproteobacteria</taxon>
        <taxon>Enterobacterales</taxon>
        <taxon>Morganellaceae</taxon>
        <taxon>Proteus</taxon>
    </lineage>
</organism>
<name>A0ABS0VZR0_9GAMM</name>
<evidence type="ECO:0000313" key="3">
    <source>
        <dbReference type="Proteomes" id="UP000619976"/>
    </source>
</evidence>
<gene>
    <name evidence="2" type="ORF">JFQ69_02530</name>
</gene>
<feature type="transmembrane region" description="Helical" evidence="1">
    <location>
        <begin position="22"/>
        <end position="44"/>
    </location>
</feature>
<comment type="caution">
    <text evidence="2">The sequence shown here is derived from an EMBL/GenBank/DDBJ whole genome shotgun (WGS) entry which is preliminary data.</text>
</comment>
<sequence>MNSIFERLTNHGSFYKEQPSDLFVPFLTLFLLFIDINNVQFILIEGAVIGEKYAQPSHN</sequence>
<accession>A0ABS0VZR0</accession>
<keyword evidence="1" id="KW-1133">Transmembrane helix</keyword>
<dbReference type="Proteomes" id="UP000619976">
    <property type="component" value="Unassembled WGS sequence"/>
</dbReference>
<evidence type="ECO:0000313" key="2">
    <source>
        <dbReference type="EMBL" id="MBJ2116551.1"/>
    </source>
</evidence>